<keyword evidence="4" id="KW-0812">Transmembrane</keyword>
<proteinExistence type="predicted"/>
<reference evidence="5" key="2">
    <citation type="journal article" date="2023" name="IMA Fungus">
        <title>Comparative genomic study of the Penicillium genus elucidates a diverse pangenome and 15 lateral gene transfer events.</title>
        <authorList>
            <person name="Petersen C."/>
            <person name="Sorensen T."/>
            <person name="Nielsen M.R."/>
            <person name="Sondergaard T.E."/>
            <person name="Sorensen J.L."/>
            <person name="Fitzpatrick D.A."/>
            <person name="Frisvad J.C."/>
            <person name="Nielsen K.L."/>
        </authorList>
    </citation>
    <scope>NUCLEOTIDE SEQUENCE</scope>
    <source>
        <strain evidence="5">IBT 29677</strain>
    </source>
</reference>
<keyword evidence="4" id="KW-0472">Membrane</keyword>
<sequence length="960" mass="107110">MAHIIHPNKQKLIDRAREFFAEVEDLTPGKELEERLNRDYGPGNPYYDEFCTLIRQGLANEEGWVATDEIDGSKYRRTRICTPTEMNRYFSITTVYMESEEVYRGQYHLHPYGEINCVVQVDDTAELKRNVRLARSGLDITRPRDPSLSGSPRGRPRGFIFLASRSYFVQKSTTRGCTTRRYLSSSRAFSASLFFDSVIFKEDGRGDIAISMRVLQGLGPKLLLWEAADPPGLSKNEIDLDPGVTRIAIPKLPHDFYDTKGKPVYLGNCAALSFLQNIQDMIQNEEDLSNLTADVASLSRLEELPASMSENVLDFQDADGDDLESLIDVFFTSLGLLESARAFSIMKRTVIEIYTKQSVPLGLLQYIARELEEMRSNVPAEIRRLAFQQSSDHSCPHHHQNALRNASVACNYSFSMMLLTRPFLIACLRGKHCERSASDATASEPDFKESQTYPDIVRGALSCIEAAIKTVQLLHELLVAGMLFNNMPLVIAWVFVSALTTCAAYFGQLGDTRDCELAIHRASQLLQHFTKNSPQAKQYDIILKQLSKAAMIFNNGLNQRRPADRSIMMSDIFGLDPQDRHEIAGTNDLSTAVNQYTEDHERTFSRPESAAMIATSPLAEHEGHDTGYLARILGSLPSNDISSLSGGGNSTGYIVSDDRSTPNCYDFDEFAGTQPSLDLLNTANYSGKSTGKLDWRTFIVFVALQSAAPFVALLLSPPEKVQRADGKRVKTAERTSTVQEVKEVLKVLTRKDFLLVVPFFFYATFLLSYAGSYLFLYFSVRARALASLVSALAQITANIFFGSFLDWRRFTLNQRARYSYIFIMALFGGTWIWGTVVQHGYEINTPALDWVDHGFGRGWAFYLMMQVNFALAYNYGYWLAGYIAKDPAEIVRLTSTVRAVEAAGGAVASGISSTHAPLIAALSVNFGLWGLAVIPTYFVARKVGLAREEAVVEAVTIPSD</sequence>
<feature type="transmembrane region" description="Helical" evidence="4">
    <location>
        <begin position="819"/>
        <end position="839"/>
    </location>
</feature>
<evidence type="ECO:0000256" key="2">
    <source>
        <dbReference type="ARBA" id="ARBA00023163"/>
    </source>
</evidence>
<dbReference type="GO" id="GO:0000981">
    <property type="term" value="F:DNA-binding transcription factor activity, RNA polymerase II-specific"/>
    <property type="evidence" value="ECO:0007669"/>
    <property type="project" value="TreeGrafter"/>
</dbReference>
<dbReference type="GO" id="GO:0000435">
    <property type="term" value="P:positive regulation of transcription from RNA polymerase II promoter by galactose"/>
    <property type="evidence" value="ECO:0007669"/>
    <property type="project" value="TreeGrafter"/>
</dbReference>
<keyword evidence="3" id="KW-0539">Nucleus</keyword>
<dbReference type="Proteomes" id="UP001147747">
    <property type="component" value="Unassembled WGS sequence"/>
</dbReference>
<dbReference type="GeneID" id="81373259"/>
<keyword evidence="2" id="KW-0804">Transcription</keyword>
<dbReference type="GO" id="GO:0005634">
    <property type="term" value="C:nucleus"/>
    <property type="evidence" value="ECO:0007669"/>
    <property type="project" value="TreeGrafter"/>
</dbReference>
<evidence type="ECO:0000256" key="1">
    <source>
        <dbReference type="ARBA" id="ARBA00023015"/>
    </source>
</evidence>
<feature type="transmembrane region" description="Helical" evidence="4">
    <location>
        <begin position="695"/>
        <end position="715"/>
    </location>
</feature>
<gene>
    <name evidence="5" type="ORF">N7509_009642</name>
</gene>
<dbReference type="RefSeq" id="XP_056484899.1">
    <property type="nucleotide sequence ID" value="XM_056634279.1"/>
</dbReference>
<keyword evidence="4" id="KW-1133">Transmembrane helix</keyword>
<reference evidence="5" key="1">
    <citation type="submission" date="2022-12" db="EMBL/GenBank/DDBJ databases">
        <authorList>
            <person name="Petersen C."/>
        </authorList>
    </citation>
    <scope>NUCLEOTIDE SEQUENCE</scope>
    <source>
        <strain evidence="5">IBT 29677</strain>
    </source>
</reference>
<evidence type="ECO:0000313" key="6">
    <source>
        <dbReference type="Proteomes" id="UP001147747"/>
    </source>
</evidence>
<evidence type="ECO:0000256" key="3">
    <source>
        <dbReference type="ARBA" id="ARBA00023242"/>
    </source>
</evidence>
<comment type="caution">
    <text evidence="5">The sequence shown here is derived from an EMBL/GenBank/DDBJ whole genome shotgun (WGS) entry which is preliminary data.</text>
</comment>
<dbReference type="AlphaFoldDB" id="A0A9W9VPU9"/>
<dbReference type="EMBL" id="JAPZBU010000009">
    <property type="protein sequence ID" value="KAJ5387101.1"/>
    <property type="molecule type" value="Genomic_DNA"/>
</dbReference>
<dbReference type="PANTHER" id="PTHR47424:SF9">
    <property type="entry name" value="TAH-2"/>
    <property type="match status" value="1"/>
</dbReference>
<dbReference type="OrthoDB" id="2845956at2759"/>
<keyword evidence="6" id="KW-1185">Reference proteome</keyword>
<feature type="transmembrane region" description="Helical" evidence="4">
    <location>
        <begin position="753"/>
        <end position="778"/>
    </location>
</feature>
<organism evidence="5 6">
    <name type="scientific">Penicillium cosmopolitanum</name>
    <dbReference type="NCBI Taxonomy" id="1131564"/>
    <lineage>
        <taxon>Eukaryota</taxon>
        <taxon>Fungi</taxon>
        <taxon>Dikarya</taxon>
        <taxon>Ascomycota</taxon>
        <taxon>Pezizomycotina</taxon>
        <taxon>Eurotiomycetes</taxon>
        <taxon>Eurotiomycetidae</taxon>
        <taxon>Eurotiales</taxon>
        <taxon>Aspergillaceae</taxon>
        <taxon>Penicillium</taxon>
    </lineage>
</organism>
<keyword evidence="1" id="KW-0805">Transcription regulation</keyword>
<dbReference type="CDD" id="cd12148">
    <property type="entry name" value="fungal_TF_MHR"/>
    <property type="match status" value="1"/>
</dbReference>
<feature type="transmembrane region" description="Helical" evidence="4">
    <location>
        <begin position="918"/>
        <end position="940"/>
    </location>
</feature>
<protein>
    <submittedName>
        <fullName evidence="5">Uncharacterized protein</fullName>
    </submittedName>
</protein>
<name>A0A9W9VPU9_9EURO</name>
<dbReference type="Pfam" id="PF16155">
    <property type="entry name" value="PnbB"/>
    <property type="match status" value="1"/>
</dbReference>
<accession>A0A9W9VPU9</accession>
<evidence type="ECO:0000256" key="4">
    <source>
        <dbReference type="SAM" id="Phobius"/>
    </source>
</evidence>
<dbReference type="InterPro" id="IPR036259">
    <property type="entry name" value="MFS_trans_sf"/>
</dbReference>
<evidence type="ECO:0000313" key="5">
    <source>
        <dbReference type="EMBL" id="KAJ5387101.1"/>
    </source>
</evidence>
<feature type="transmembrane region" description="Helical" evidence="4">
    <location>
        <begin position="784"/>
        <end position="807"/>
    </location>
</feature>
<dbReference type="PANTHER" id="PTHR47424">
    <property type="entry name" value="REGULATORY PROTEIN GAL4"/>
    <property type="match status" value="1"/>
</dbReference>
<dbReference type="InterPro" id="IPR032345">
    <property type="entry name" value="PnbB"/>
</dbReference>
<feature type="transmembrane region" description="Helical" evidence="4">
    <location>
        <begin position="859"/>
        <end position="878"/>
    </location>
</feature>
<dbReference type="SUPFAM" id="SSF103473">
    <property type="entry name" value="MFS general substrate transporter"/>
    <property type="match status" value="1"/>
</dbReference>
<dbReference type="InterPro" id="IPR051127">
    <property type="entry name" value="Fungal_SecMet_Regulators"/>
</dbReference>
<dbReference type="GO" id="GO:0000978">
    <property type="term" value="F:RNA polymerase II cis-regulatory region sequence-specific DNA binding"/>
    <property type="evidence" value="ECO:0007669"/>
    <property type="project" value="TreeGrafter"/>
</dbReference>